<evidence type="ECO:0000256" key="5">
    <source>
        <dbReference type="SAM" id="MobiDB-lite"/>
    </source>
</evidence>
<feature type="region of interest" description="Disordered" evidence="5">
    <location>
        <begin position="36"/>
        <end position="72"/>
    </location>
</feature>
<dbReference type="NCBIfam" id="NF001862">
    <property type="entry name" value="PRK00601.1"/>
    <property type="match status" value="1"/>
</dbReference>
<dbReference type="PANTHER" id="PTHR11241:SF0">
    <property type="entry name" value="DEOXYURIDINE 5'-TRIPHOSPHATE NUCLEOTIDOHYDROLASE"/>
    <property type="match status" value="1"/>
</dbReference>
<protein>
    <recommendedName>
        <fullName evidence="2">dUTP diphosphatase</fullName>
        <ecNumber evidence="2">3.6.1.23</ecNumber>
    </recommendedName>
</protein>
<evidence type="ECO:0000256" key="2">
    <source>
        <dbReference type="ARBA" id="ARBA00012379"/>
    </source>
</evidence>
<evidence type="ECO:0000256" key="1">
    <source>
        <dbReference type="ARBA" id="ARBA00006581"/>
    </source>
</evidence>
<dbReference type="EC" id="3.6.1.23" evidence="2"/>
<evidence type="ECO:0000313" key="7">
    <source>
        <dbReference type="EMBL" id="AVK76433.1"/>
    </source>
</evidence>
<dbReference type="KEGG" id="vg:36843146"/>
<name>A0A2U7UDB6_9VIRU</name>
<organism evidence="7">
    <name type="scientific">Pandoravirus neocaledonia</name>
    <dbReference type="NCBI Taxonomy" id="2107708"/>
    <lineage>
        <taxon>Viruses</taxon>
        <taxon>Pandoravirus</taxon>
    </lineage>
</organism>
<reference evidence="7" key="1">
    <citation type="journal article" date="2018" name="Nat. Commun.">
        <title>Diversity and evolution of the emerging Pandoraviridae family.</title>
        <authorList>
            <person name="Legendre M."/>
            <person name="Fabre E."/>
            <person name="Poirot O."/>
            <person name="Jeudy S."/>
            <person name="Lartigue A."/>
            <person name="Alempic J.M."/>
            <person name="Beucher L."/>
            <person name="Philippe N."/>
            <person name="Bertaux L."/>
            <person name="Christo-Foroux E."/>
            <person name="Labadie K."/>
            <person name="Coute Y."/>
            <person name="Abergel C."/>
            <person name="Claverie J.M."/>
        </authorList>
    </citation>
    <scope>NUCLEOTIDE SEQUENCE [LARGE SCALE GENOMIC DNA]</scope>
    <source>
        <strain evidence="7">Neocaledonia</strain>
    </source>
</reference>
<dbReference type="GO" id="GO:0000287">
    <property type="term" value="F:magnesium ion binding"/>
    <property type="evidence" value="ECO:0007669"/>
    <property type="project" value="InterPro"/>
</dbReference>
<keyword evidence="3 7" id="KW-0378">Hydrolase</keyword>
<dbReference type="CDD" id="cd07557">
    <property type="entry name" value="trimeric_dUTPase"/>
    <property type="match status" value="1"/>
</dbReference>
<feature type="compositionally biased region" description="Polar residues" evidence="5">
    <location>
        <begin position="40"/>
        <end position="53"/>
    </location>
</feature>
<dbReference type="RefSeq" id="YP_009482436.1">
    <property type="nucleotide sequence ID" value="NC_037666.1"/>
</dbReference>
<dbReference type="Gene3D" id="2.70.40.10">
    <property type="match status" value="1"/>
</dbReference>
<gene>
    <name evidence="7" type="ORF">pneo_cds_826</name>
</gene>
<dbReference type="Pfam" id="PF00692">
    <property type="entry name" value="dUTPase"/>
    <property type="match status" value="1"/>
</dbReference>
<keyword evidence="4" id="KW-0546">Nucleotide metabolism</keyword>
<feature type="domain" description="dUTPase-like" evidence="6">
    <location>
        <begin position="109"/>
        <end position="235"/>
    </location>
</feature>
<dbReference type="InterPro" id="IPR036157">
    <property type="entry name" value="dUTPase-like_sf"/>
</dbReference>
<dbReference type="InterPro" id="IPR033704">
    <property type="entry name" value="dUTPase_trimeric"/>
</dbReference>
<evidence type="ECO:0000256" key="3">
    <source>
        <dbReference type="ARBA" id="ARBA00022801"/>
    </source>
</evidence>
<dbReference type="PANTHER" id="PTHR11241">
    <property type="entry name" value="DEOXYURIDINE 5'-TRIPHOSPHATE NUCLEOTIDOHYDROLASE"/>
    <property type="match status" value="1"/>
</dbReference>
<dbReference type="Proteomes" id="UP000249287">
    <property type="component" value="Segment"/>
</dbReference>
<dbReference type="InterPro" id="IPR029054">
    <property type="entry name" value="dUTPase-like"/>
</dbReference>
<comment type="similarity">
    <text evidence="1">Belongs to the dUTPase family.</text>
</comment>
<dbReference type="GeneID" id="36843146"/>
<proteinExistence type="inferred from homology"/>
<dbReference type="SUPFAM" id="SSF51283">
    <property type="entry name" value="dUTPase-like"/>
    <property type="match status" value="1"/>
</dbReference>
<dbReference type="GO" id="GO:0004170">
    <property type="term" value="F:dUTP diphosphatase activity"/>
    <property type="evidence" value="ECO:0007669"/>
    <property type="project" value="UniProtKB-EC"/>
</dbReference>
<dbReference type="GO" id="GO:0046081">
    <property type="term" value="P:dUTP catabolic process"/>
    <property type="evidence" value="ECO:0007669"/>
    <property type="project" value="InterPro"/>
</dbReference>
<evidence type="ECO:0000259" key="6">
    <source>
        <dbReference type="Pfam" id="PF00692"/>
    </source>
</evidence>
<accession>A0A2U7UDB6</accession>
<dbReference type="EMBL" id="MG011690">
    <property type="protein sequence ID" value="AVK76433.1"/>
    <property type="molecule type" value="Genomic_DNA"/>
</dbReference>
<dbReference type="GO" id="GO:0006226">
    <property type="term" value="P:dUMP biosynthetic process"/>
    <property type="evidence" value="ECO:0007669"/>
    <property type="project" value="InterPro"/>
</dbReference>
<dbReference type="InterPro" id="IPR008181">
    <property type="entry name" value="dUTPase"/>
</dbReference>
<sequence>MDMNSTFIDAEIALMVEQHVDEFIANVLAGGSGDAKGNDGSATNGDLASSPTKPDTGAAEPVSKETPGPAAAPTIATVVAEGEKRRKRAFASAEDPAMVLKCKRLHADAVLPERATADSAGYDLHAVEATSVPAHGQITIPIGLAVAVPRGHYGRVAPRSSLAAKGIDVGAGVVDADYRGPVKVILFNHGPAPYDVIAGDSIAQLIIERIATPEARWADDLDETDRGNGGFGSTGR</sequence>
<dbReference type="NCBIfam" id="TIGR00576">
    <property type="entry name" value="dut"/>
    <property type="match status" value="1"/>
</dbReference>
<evidence type="ECO:0000256" key="4">
    <source>
        <dbReference type="ARBA" id="ARBA00023080"/>
    </source>
</evidence>